<dbReference type="InterPro" id="IPR052754">
    <property type="entry name" value="NTPase_KAP_P-loop"/>
</dbReference>
<gene>
    <name evidence="2" type="ORF">J0X19_03420</name>
</gene>
<dbReference type="EMBL" id="JAFLQZ010000002">
    <property type="protein sequence ID" value="MBO0356983.1"/>
    <property type="molecule type" value="Genomic_DNA"/>
</dbReference>
<dbReference type="AlphaFoldDB" id="A0A939JBP1"/>
<dbReference type="RefSeq" id="WP_206981962.1">
    <property type="nucleotide sequence ID" value="NZ_JAFLQZ010000002.1"/>
</dbReference>
<dbReference type="Proteomes" id="UP000664144">
    <property type="component" value="Unassembled WGS sequence"/>
</dbReference>
<evidence type="ECO:0000313" key="3">
    <source>
        <dbReference type="Proteomes" id="UP000664144"/>
    </source>
</evidence>
<name>A0A939JBP1_9BACT</name>
<comment type="caution">
    <text evidence="2">The sequence shown here is derived from an EMBL/GenBank/DDBJ whole genome shotgun (WGS) entry which is preliminary data.</text>
</comment>
<dbReference type="PANTHER" id="PTHR22674:SF6">
    <property type="entry name" value="NTPASE KAP FAMILY P-LOOP DOMAIN-CONTAINING PROTEIN 1"/>
    <property type="match status" value="1"/>
</dbReference>
<evidence type="ECO:0000259" key="1">
    <source>
        <dbReference type="Pfam" id="PF07693"/>
    </source>
</evidence>
<protein>
    <recommendedName>
        <fullName evidence="1">KAP NTPase domain-containing protein</fullName>
    </recommendedName>
</protein>
<organism evidence="2 3">
    <name type="scientific">Hymenobacter telluris</name>
    <dbReference type="NCBI Taxonomy" id="2816474"/>
    <lineage>
        <taxon>Bacteria</taxon>
        <taxon>Pseudomonadati</taxon>
        <taxon>Bacteroidota</taxon>
        <taxon>Cytophagia</taxon>
        <taxon>Cytophagales</taxon>
        <taxon>Hymenobacteraceae</taxon>
        <taxon>Hymenobacter</taxon>
    </lineage>
</organism>
<dbReference type="PANTHER" id="PTHR22674">
    <property type="entry name" value="NTPASE, KAP FAMILY P-LOOP DOMAIN-CONTAINING 1"/>
    <property type="match status" value="1"/>
</dbReference>
<dbReference type="Pfam" id="PF07693">
    <property type="entry name" value="KAP_NTPase"/>
    <property type="match status" value="1"/>
</dbReference>
<accession>A0A939JBP1</accession>
<feature type="domain" description="KAP NTPase" evidence="1">
    <location>
        <begin position="25"/>
        <end position="101"/>
    </location>
</feature>
<keyword evidence="3" id="KW-1185">Reference proteome</keyword>
<evidence type="ECO:0000313" key="2">
    <source>
        <dbReference type="EMBL" id="MBO0356983.1"/>
    </source>
</evidence>
<proteinExistence type="predicted"/>
<reference evidence="2" key="1">
    <citation type="submission" date="2021-03" db="EMBL/GenBank/DDBJ databases">
        <authorList>
            <person name="Kim M.K."/>
        </authorList>
    </citation>
    <scope>NUCLEOTIDE SEQUENCE</scope>
    <source>
        <strain evidence="2">BT186</strain>
    </source>
</reference>
<dbReference type="InterPro" id="IPR011646">
    <property type="entry name" value="KAP_P-loop"/>
</dbReference>
<sequence length="325" mass="37696">MYLRIPYSSNTAIKNRFFSLLGIQAEVQKEIRALVKAWLKGNNEKILLIVDDIDRCNEDKIIQIIDSLRIMLEDNEISNKMVVLTAIDERLLKLAVKRKYFDFIDKDLSLKNKQIEAEKLSNKMVREYLDKLFIAGIKLGRLSLGDKIELFKAFTRGQVDTIKDTSQKTDNVQTTASVTKPIYHESQSINVDLYEQEEIEISQNSSKPFALSAKEFEFISNIIGNLDTEITPRQIRIYYYRYLLARNLLFKKYLNFSSQLQIEQVRHLLAGMLILKCFELDGIQETNKVSTNNNLHTITILGIQYKMNRDLIMEISSVVEMVVGY</sequence>